<dbReference type="Pfam" id="PF00505">
    <property type="entry name" value="HMG_box"/>
    <property type="match status" value="1"/>
</dbReference>
<dbReference type="Proteomes" id="UP000694920">
    <property type="component" value="Unplaced"/>
</dbReference>
<feature type="compositionally biased region" description="Basic residues" evidence="2">
    <location>
        <begin position="14"/>
        <end position="30"/>
    </location>
</feature>
<feature type="compositionally biased region" description="Polar residues" evidence="2">
    <location>
        <begin position="1"/>
        <end position="11"/>
    </location>
</feature>
<keyword evidence="1" id="KW-0539">Nucleus</keyword>
<dbReference type="InterPro" id="IPR009071">
    <property type="entry name" value="HMG_box_dom"/>
</dbReference>
<evidence type="ECO:0000313" key="4">
    <source>
        <dbReference type="Proteomes" id="UP000694920"/>
    </source>
</evidence>
<dbReference type="GO" id="GO:0003677">
    <property type="term" value="F:DNA binding"/>
    <property type="evidence" value="ECO:0007669"/>
    <property type="project" value="UniProtKB-UniRule"/>
</dbReference>
<feature type="domain" description="HMG box" evidence="3">
    <location>
        <begin position="31"/>
        <end position="95"/>
    </location>
</feature>
<dbReference type="RefSeq" id="XP_015586011.1">
    <property type="nucleotide sequence ID" value="XM_015730525.2"/>
</dbReference>
<feature type="region of interest" description="Disordered" evidence="2">
    <location>
        <begin position="1"/>
        <end position="31"/>
    </location>
</feature>
<evidence type="ECO:0000259" key="3">
    <source>
        <dbReference type="PROSITE" id="PS50118"/>
    </source>
</evidence>
<dbReference type="AlphaFoldDB" id="A0AAJ7BH92"/>
<gene>
    <name evidence="5" type="primary">LOC107263379</name>
</gene>
<sequence>MGNGNSTPNCKQQEKRKTRLARNKVHKIGRGGRTTNPFIVFFLRLRSKKPSKPVTEIARLAGKIWSRMSVEERKKYIDLANAEKKRREQKRRKRKCSRRK</sequence>
<accession>A0AAJ7BH92</accession>
<dbReference type="PROSITE" id="PS50118">
    <property type="entry name" value="HMG_BOX_2"/>
    <property type="match status" value="1"/>
</dbReference>
<reference evidence="5" key="1">
    <citation type="submission" date="2025-08" db="UniProtKB">
        <authorList>
            <consortium name="RefSeq"/>
        </authorList>
    </citation>
    <scope>IDENTIFICATION</scope>
</reference>
<dbReference type="GeneID" id="107263379"/>
<name>A0AAJ7BH92_CEPCN</name>
<feature type="DNA-binding region" description="HMG box" evidence="1">
    <location>
        <begin position="31"/>
        <end position="95"/>
    </location>
</feature>
<dbReference type="SUPFAM" id="SSF47095">
    <property type="entry name" value="HMG-box"/>
    <property type="match status" value="1"/>
</dbReference>
<dbReference type="GO" id="GO:0005634">
    <property type="term" value="C:nucleus"/>
    <property type="evidence" value="ECO:0007669"/>
    <property type="project" value="UniProtKB-UniRule"/>
</dbReference>
<evidence type="ECO:0000313" key="5">
    <source>
        <dbReference type="RefSeq" id="XP_015586011.1"/>
    </source>
</evidence>
<dbReference type="SMART" id="SM00398">
    <property type="entry name" value="HMG"/>
    <property type="match status" value="1"/>
</dbReference>
<dbReference type="InterPro" id="IPR036910">
    <property type="entry name" value="HMG_box_dom_sf"/>
</dbReference>
<keyword evidence="4" id="KW-1185">Reference proteome</keyword>
<organism evidence="4 5">
    <name type="scientific">Cephus cinctus</name>
    <name type="common">Wheat stem sawfly</name>
    <dbReference type="NCBI Taxonomy" id="211228"/>
    <lineage>
        <taxon>Eukaryota</taxon>
        <taxon>Metazoa</taxon>
        <taxon>Ecdysozoa</taxon>
        <taxon>Arthropoda</taxon>
        <taxon>Hexapoda</taxon>
        <taxon>Insecta</taxon>
        <taxon>Pterygota</taxon>
        <taxon>Neoptera</taxon>
        <taxon>Endopterygota</taxon>
        <taxon>Hymenoptera</taxon>
        <taxon>Cephoidea</taxon>
        <taxon>Cephidae</taxon>
        <taxon>Cephus</taxon>
    </lineage>
</organism>
<evidence type="ECO:0000256" key="1">
    <source>
        <dbReference type="PROSITE-ProRule" id="PRU00267"/>
    </source>
</evidence>
<proteinExistence type="predicted"/>
<keyword evidence="1" id="KW-0238">DNA-binding</keyword>
<evidence type="ECO:0000256" key="2">
    <source>
        <dbReference type="SAM" id="MobiDB-lite"/>
    </source>
</evidence>
<dbReference type="Gene3D" id="1.10.30.10">
    <property type="entry name" value="High mobility group box domain"/>
    <property type="match status" value="1"/>
</dbReference>
<dbReference type="CDD" id="cd00084">
    <property type="entry name" value="HMG-box_SF"/>
    <property type="match status" value="1"/>
</dbReference>
<protein>
    <submittedName>
        <fullName evidence="5">Protamine-like isoform X2</fullName>
    </submittedName>
</protein>